<dbReference type="InterPro" id="IPR013087">
    <property type="entry name" value="Znf_C2H2_type"/>
</dbReference>
<name>A0AAN6V363_9PEZI</name>
<dbReference type="EMBL" id="MU853581">
    <property type="protein sequence ID" value="KAK4143972.1"/>
    <property type="molecule type" value="Genomic_DNA"/>
</dbReference>
<keyword evidence="3" id="KW-1185">Reference proteome</keyword>
<dbReference type="GeneID" id="87813733"/>
<feature type="domain" description="C2H2-type" evidence="1">
    <location>
        <begin position="27"/>
        <end position="48"/>
    </location>
</feature>
<proteinExistence type="predicted"/>
<reference evidence="2" key="2">
    <citation type="submission" date="2023-05" db="EMBL/GenBank/DDBJ databases">
        <authorList>
            <consortium name="Lawrence Berkeley National Laboratory"/>
            <person name="Steindorff A."/>
            <person name="Hensen N."/>
            <person name="Bonometti L."/>
            <person name="Westerberg I."/>
            <person name="Brannstrom I.O."/>
            <person name="Guillou S."/>
            <person name="Cros-Aarteil S."/>
            <person name="Calhoun S."/>
            <person name="Haridas S."/>
            <person name="Kuo A."/>
            <person name="Mondo S."/>
            <person name="Pangilinan J."/>
            <person name="Riley R."/>
            <person name="Labutti K."/>
            <person name="Andreopoulos B."/>
            <person name="Lipzen A."/>
            <person name="Chen C."/>
            <person name="Yanf M."/>
            <person name="Daum C."/>
            <person name="Ng V."/>
            <person name="Clum A."/>
            <person name="Ohm R."/>
            <person name="Martin F."/>
            <person name="Silar P."/>
            <person name="Natvig D."/>
            <person name="Lalanne C."/>
            <person name="Gautier V."/>
            <person name="Ament-Velasquez S.L."/>
            <person name="Kruys A."/>
            <person name="Hutchinson M.I."/>
            <person name="Powell A.J."/>
            <person name="Barry K."/>
            <person name="Miller A.N."/>
            <person name="Grigoriev I.V."/>
            <person name="Debuchy R."/>
            <person name="Gladieux P."/>
            <person name="Thoren M.H."/>
            <person name="Johannesson H."/>
        </authorList>
    </citation>
    <scope>NUCLEOTIDE SEQUENCE</scope>
    <source>
        <strain evidence="2">CBS 141.50</strain>
    </source>
</reference>
<dbReference type="Proteomes" id="UP001302676">
    <property type="component" value="Unassembled WGS sequence"/>
</dbReference>
<accession>A0AAN6V363</accession>
<protein>
    <recommendedName>
        <fullName evidence="1">C2H2-type domain-containing protein</fullName>
    </recommendedName>
</protein>
<comment type="caution">
    <text evidence="2">The sequence shown here is derived from an EMBL/GenBank/DDBJ whole genome shotgun (WGS) entry which is preliminary data.</text>
</comment>
<organism evidence="2 3">
    <name type="scientific">Dichotomopilus funicola</name>
    <dbReference type="NCBI Taxonomy" id="1934379"/>
    <lineage>
        <taxon>Eukaryota</taxon>
        <taxon>Fungi</taxon>
        <taxon>Dikarya</taxon>
        <taxon>Ascomycota</taxon>
        <taxon>Pezizomycotina</taxon>
        <taxon>Sordariomycetes</taxon>
        <taxon>Sordariomycetidae</taxon>
        <taxon>Sordariales</taxon>
        <taxon>Chaetomiaceae</taxon>
        <taxon>Dichotomopilus</taxon>
    </lineage>
</organism>
<dbReference type="RefSeq" id="XP_062637343.1">
    <property type="nucleotide sequence ID" value="XM_062777120.1"/>
</dbReference>
<sequence length="109" mass="13007">MPSASRAVRLLREAQGTERYYCDYQDCSRCINPFFGKDHFRDHLRIYHREDVLRRPGGRGGDRTWWKTRAPCVMLGGWWRCSWCLVRVEQARHQFVCHACGRACETERK</sequence>
<evidence type="ECO:0000313" key="2">
    <source>
        <dbReference type="EMBL" id="KAK4143972.1"/>
    </source>
</evidence>
<reference evidence="2" key="1">
    <citation type="journal article" date="2023" name="Mol. Phylogenet. Evol.">
        <title>Genome-scale phylogeny and comparative genomics of the fungal order Sordariales.</title>
        <authorList>
            <person name="Hensen N."/>
            <person name="Bonometti L."/>
            <person name="Westerberg I."/>
            <person name="Brannstrom I.O."/>
            <person name="Guillou S."/>
            <person name="Cros-Aarteil S."/>
            <person name="Calhoun S."/>
            <person name="Haridas S."/>
            <person name="Kuo A."/>
            <person name="Mondo S."/>
            <person name="Pangilinan J."/>
            <person name="Riley R."/>
            <person name="LaButti K."/>
            <person name="Andreopoulos B."/>
            <person name="Lipzen A."/>
            <person name="Chen C."/>
            <person name="Yan M."/>
            <person name="Daum C."/>
            <person name="Ng V."/>
            <person name="Clum A."/>
            <person name="Steindorff A."/>
            <person name="Ohm R.A."/>
            <person name="Martin F."/>
            <person name="Silar P."/>
            <person name="Natvig D.O."/>
            <person name="Lalanne C."/>
            <person name="Gautier V."/>
            <person name="Ament-Velasquez S.L."/>
            <person name="Kruys A."/>
            <person name="Hutchinson M.I."/>
            <person name="Powell A.J."/>
            <person name="Barry K."/>
            <person name="Miller A.N."/>
            <person name="Grigoriev I.V."/>
            <person name="Debuchy R."/>
            <person name="Gladieux P."/>
            <person name="Hiltunen Thoren M."/>
            <person name="Johannesson H."/>
        </authorList>
    </citation>
    <scope>NUCLEOTIDE SEQUENCE</scope>
    <source>
        <strain evidence="2">CBS 141.50</strain>
    </source>
</reference>
<evidence type="ECO:0000259" key="1">
    <source>
        <dbReference type="PROSITE" id="PS00028"/>
    </source>
</evidence>
<evidence type="ECO:0000313" key="3">
    <source>
        <dbReference type="Proteomes" id="UP001302676"/>
    </source>
</evidence>
<dbReference type="AlphaFoldDB" id="A0AAN6V363"/>
<gene>
    <name evidence="2" type="ORF">C8A04DRAFT_11853</name>
</gene>
<dbReference type="PROSITE" id="PS00028">
    <property type="entry name" value="ZINC_FINGER_C2H2_1"/>
    <property type="match status" value="1"/>
</dbReference>